<comment type="caution">
    <text evidence="1">The sequence shown here is derived from an EMBL/GenBank/DDBJ whole genome shotgun (WGS) entry which is preliminary data.</text>
</comment>
<protein>
    <submittedName>
        <fullName evidence="1">Uncharacterized protein</fullName>
    </submittedName>
</protein>
<gene>
    <name evidence="1" type="ORF">FHS44_006920</name>
</gene>
<keyword evidence="2" id="KW-1185">Reference proteome</keyword>
<dbReference type="AlphaFoldDB" id="A0A7W7QU40"/>
<dbReference type="EMBL" id="JACHJP010000011">
    <property type="protein sequence ID" value="MBB4919776.1"/>
    <property type="molecule type" value="Genomic_DNA"/>
</dbReference>
<name>A0A7W7QU40_9ACTN</name>
<evidence type="ECO:0000313" key="2">
    <source>
        <dbReference type="Proteomes" id="UP000552644"/>
    </source>
</evidence>
<dbReference type="Proteomes" id="UP000552644">
    <property type="component" value="Unassembled WGS sequence"/>
</dbReference>
<proteinExistence type="predicted"/>
<dbReference type="RefSeq" id="WP_184722613.1">
    <property type="nucleotide sequence ID" value="NZ_JACHJP010000011.1"/>
</dbReference>
<sequence>MAQQHGIIVLFDVENALRTRSLDGNTYWFDNMKFLGSTGVGTEHLETIVPGTYFLDGSQATEQVLNWLPAALGSIPPTVPRNYLAEQGRAEERRTLDELAALNTEGGVNEADVKRLQEQVGTYAEDPGGRGFTAAKVLDVTGKATSSSDAYNYPAPVITDITGQAVAEKIIYPAQYGSPDMVYDGWYWAATVDTSRPGVYPYTLHVQLHELVKRNGELVWESVDLTCESSLKIITDPKRNGFTGAGLGVLPLPPVPAPAG</sequence>
<evidence type="ECO:0000313" key="1">
    <source>
        <dbReference type="EMBL" id="MBB4919776.1"/>
    </source>
</evidence>
<reference evidence="1 2" key="1">
    <citation type="submission" date="2020-08" db="EMBL/GenBank/DDBJ databases">
        <title>Genomic Encyclopedia of Type Strains, Phase III (KMG-III): the genomes of soil and plant-associated and newly described type strains.</title>
        <authorList>
            <person name="Whitman W."/>
        </authorList>
    </citation>
    <scope>NUCLEOTIDE SEQUENCE [LARGE SCALE GENOMIC DNA]</scope>
    <source>
        <strain evidence="1 2">CECT 8840</strain>
    </source>
</reference>
<accession>A0A7W7QU40</accession>
<organism evidence="1 2">
    <name type="scientific">Streptosporangium saharense</name>
    <dbReference type="NCBI Taxonomy" id="1706840"/>
    <lineage>
        <taxon>Bacteria</taxon>
        <taxon>Bacillati</taxon>
        <taxon>Actinomycetota</taxon>
        <taxon>Actinomycetes</taxon>
        <taxon>Streptosporangiales</taxon>
        <taxon>Streptosporangiaceae</taxon>
        <taxon>Streptosporangium</taxon>
    </lineage>
</organism>